<evidence type="ECO:0000313" key="1">
    <source>
        <dbReference type="EMBL" id="EFA80734.1"/>
    </source>
</evidence>
<protein>
    <submittedName>
        <fullName evidence="1">Uncharacterized protein</fullName>
    </submittedName>
</protein>
<dbReference type="InterPro" id="IPR051251">
    <property type="entry name" value="STK_FNIP-Repeat"/>
</dbReference>
<dbReference type="GeneID" id="31361803"/>
<dbReference type="AlphaFoldDB" id="D3BCU2"/>
<dbReference type="RefSeq" id="XP_020432854.1">
    <property type="nucleotide sequence ID" value="XM_020577180.1"/>
</dbReference>
<dbReference type="InterPro" id="IPR008615">
    <property type="entry name" value="FNIP"/>
</dbReference>
<dbReference type="InParanoid" id="D3BCU2"/>
<sequence>MSFEIISIYLFKVIRVNERCNLKKCTDIKTSFHYLNNKVLSKHSSIQPNVSTIILDNIIGMNFDNDILRPIDANLLYKMMSDSNVTKFHGCRTLMRKLPDQISDLSFSHTFREELTKESLPLNIKHITLCRYYDKPIGLGVLPEGLESINFGYQYNLPIERSTLPTSLKSLTISCESIKLLESLPPNLKVLRISGEVPRPIDSNFLPITLCSLQSIPVCWVPYLTKLPNLTSISFCDRSKSVFNGALPPNLTDLEFESKFVISVSMPSSIRHLTLNECYFNYDQLFPVDIQYRLKSLTAPRLPTQKPNLQIFHIVYQGQSGVISLEAITHGVESLDLSSQLSKLEVGSIPASVKHLILNNFQSITPGSIPKSLESLELRNLYWSNVTEIPNGLIPDTLRSLKLEYSNEILSSIPRTLTNIIFKETEKHYECHIRKLDHHHYLMFGKPIDKIANFTFPHFRSIVLLHESLFIGGTIAKILTKTFNFYSKNYK</sequence>
<proteinExistence type="predicted"/>
<evidence type="ECO:0000313" key="2">
    <source>
        <dbReference type="Proteomes" id="UP000001396"/>
    </source>
</evidence>
<dbReference type="SUPFAM" id="SSF52058">
    <property type="entry name" value="L domain-like"/>
    <property type="match status" value="1"/>
</dbReference>
<dbReference type="PANTHER" id="PTHR32134">
    <property type="entry name" value="FNIP REPEAT-CONTAINING PROTEIN"/>
    <property type="match status" value="1"/>
</dbReference>
<organism evidence="1 2">
    <name type="scientific">Heterostelium pallidum (strain ATCC 26659 / Pp 5 / PN500)</name>
    <name type="common">Cellular slime mold</name>
    <name type="synonym">Polysphondylium pallidum</name>
    <dbReference type="NCBI Taxonomy" id="670386"/>
    <lineage>
        <taxon>Eukaryota</taxon>
        <taxon>Amoebozoa</taxon>
        <taxon>Evosea</taxon>
        <taxon>Eumycetozoa</taxon>
        <taxon>Dictyostelia</taxon>
        <taxon>Acytosteliales</taxon>
        <taxon>Acytosteliaceae</taxon>
        <taxon>Heterostelium</taxon>
    </lineage>
</organism>
<gene>
    <name evidence="1" type="ORF">PPL_06320</name>
</gene>
<reference evidence="1 2" key="1">
    <citation type="journal article" date="2011" name="Genome Res.">
        <title>Phylogeny-wide analysis of social amoeba genomes highlights ancient origins for complex intercellular communication.</title>
        <authorList>
            <person name="Heidel A.J."/>
            <person name="Lawal H.M."/>
            <person name="Felder M."/>
            <person name="Schilde C."/>
            <person name="Helps N.R."/>
            <person name="Tunggal B."/>
            <person name="Rivero F."/>
            <person name="John U."/>
            <person name="Schleicher M."/>
            <person name="Eichinger L."/>
            <person name="Platzer M."/>
            <person name="Noegel A.A."/>
            <person name="Schaap P."/>
            <person name="Gloeckner G."/>
        </authorList>
    </citation>
    <scope>NUCLEOTIDE SEQUENCE [LARGE SCALE GENOMIC DNA]</scope>
    <source>
        <strain evidence="2">ATCC 26659 / Pp 5 / PN500</strain>
    </source>
</reference>
<keyword evidence="2" id="KW-1185">Reference proteome</keyword>
<name>D3BCU2_HETP5</name>
<dbReference type="EMBL" id="ADBJ01000028">
    <property type="protein sequence ID" value="EFA80734.1"/>
    <property type="molecule type" value="Genomic_DNA"/>
</dbReference>
<dbReference type="Gene3D" id="3.80.10.10">
    <property type="entry name" value="Ribonuclease Inhibitor"/>
    <property type="match status" value="2"/>
</dbReference>
<dbReference type="Proteomes" id="UP000001396">
    <property type="component" value="Unassembled WGS sequence"/>
</dbReference>
<dbReference type="PANTHER" id="PTHR32134:SF92">
    <property type="entry name" value="FNIP REPEAT-CONTAINING PROTEIN"/>
    <property type="match status" value="1"/>
</dbReference>
<dbReference type="InterPro" id="IPR032675">
    <property type="entry name" value="LRR_dom_sf"/>
</dbReference>
<accession>D3BCU2</accession>
<comment type="caution">
    <text evidence="1">The sequence shown here is derived from an EMBL/GenBank/DDBJ whole genome shotgun (WGS) entry which is preliminary data.</text>
</comment>
<dbReference type="Pfam" id="PF05725">
    <property type="entry name" value="FNIP"/>
    <property type="match status" value="2"/>
</dbReference>